<accession>A0A4Y2FJ22</accession>
<evidence type="ECO:0000313" key="2">
    <source>
        <dbReference type="Proteomes" id="UP000499080"/>
    </source>
</evidence>
<dbReference type="AlphaFoldDB" id="A0A4Y2FJ22"/>
<proteinExistence type="predicted"/>
<comment type="caution">
    <text evidence="1">The sequence shown here is derived from an EMBL/GenBank/DDBJ whole genome shotgun (WGS) entry which is preliminary data.</text>
</comment>
<dbReference type="Proteomes" id="UP000499080">
    <property type="component" value="Unassembled WGS sequence"/>
</dbReference>
<dbReference type="EMBL" id="BGPR01000966">
    <property type="protein sequence ID" value="GBM41550.1"/>
    <property type="molecule type" value="Genomic_DNA"/>
</dbReference>
<organism evidence="1 2">
    <name type="scientific">Araneus ventricosus</name>
    <name type="common">Orbweaver spider</name>
    <name type="synonym">Epeira ventricosa</name>
    <dbReference type="NCBI Taxonomy" id="182803"/>
    <lineage>
        <taxon>Eukaryota</taxon>
        <taxon>Metazoa</taxon>
        <taxon>Ecdysozoa</taxon>
        <taxon>Arthropoda</taxon>
        <taxon>Chelicerata</taxon>
        <taxon>Arachnida</taxon>
        <taxon>Araneae</taxon>
        <taxon>Araneomorphae</taxon>
        <taxon>Entelegynae</taxon>
        <taxon>Araneoidea</taxon>
        <taxon>Araneidae</taxon>
        <taxon>Araneus</taxon>
    </lineage>
</organism>
<gene>
    <name evidence="1" type="ORF">AVEN_32348_1</name>
</gene>
<protein>
    <submittedName>
        <fullName evidence="1">Uncharacterized protein</fullName>
    </submittedName>
</protein>
<keyword evidence="2" id="KW-1185">Reference proteome</keyword>
<reference evidence="1 2" key="1">
    <citation type="journal article" date="2019" name="Sci. Rep.">
        <title>Orb-weaving spider Araneus ventricosus genome elucidates the spidroin gene catalogue.</title>
        <authorList>
            <person name="Kono N."/>
            <person name="Nakamura H."/>
            <person name="Ohtoshi R."/>
            <person name="Moran D.A.P."/>
            <person name="Shinohara A."/>
            <person name="Yoshida Y."/>
            <person name="Fujiwara M."/>
            <person name="Mori M."/>
            <person name="Tomita M."/>
            <person name="Arakawa K."/>
        </authorList>
    </citation>
    <scope>NUCLEOTIDE SEQUENCE [LARGE SCALE GENOMIC DNA]</scope>
</reference>
<evidence type="ECO:0000313" key="1">
    <source>
        <dbReference type="EMBL" id="GBM41550.1"/>
    </source>
</evidence>
<sequence>MNTYPADMTSQSPKNVVIGLISRGLCSNIGTRIYRIRKQNLASRWDIVIVGIELPSTDDGSYLYLSYEPLLMGAIMRGPQCPINCRGGLVHSCWIRMSRMVGVIRL</sequence>
<name>A0A4Y2FJ22_ARAVE</name>